<organism evidence="16 17">
    <name type="scientific">Owenia fusiformis</name>
    <name type="common">Polychaete worm</name>
    <dbReference type="NCBI Taxonomy" id="6347"/>
    <lineage>
        <taxon>Eukaryota</taxon>
        <taxon>Metazoa</taxon>
        <taxon>Spiralia</taxon>
        <taxon>Lophotrochozoa</taxon>
        <taxon>Annelida</taxon>
        <taxon>Polychaeta</taxon>
        <taxon>Sedentaria</taxon>
        <taxon>Canalipalpata</taxon>
        <taxon>Sabellida</taxon>
        <taxon>Oweniida</taxon>
        <taxon>Oweniidae</taxon>
        <taxon>Owenia</taxon>
    </lineage>
</organism>
<dbReference type="InterPro" id="IPR002110">
    <property type="entry name" value="Ankyrin_rpt"/>
</dbReference>
<evidence type="ECO:0000256" key="11">
    <source>
        <dbReference type="PROSITE-ProRule" id="PRU01211"/>
    </source>
</evidence>
<comment type="caution">
    <text evidence="11">Lacks conserved residue(s) required for the propagation of feature annotation.</text>
</comment>
<dbReference type="Gene3D" id="2.60.120.200">
    <property type="match status" value="1"/>
</dbReference>
<dbReference type="CDD" id="cd06263">
    <property type="entry name" value="MAM"/>
    <property type="match status" value="1"/>
</dbReference>
<keyword evidence="9" id="KW-0325">Glycoprotein</keyword>
<dbReference type="InterPro" id="IPR036770">
    <property type="entry name" value="Ankyrin_rpt-contain_sf"/>
</dbReference>
<dbReference type="Gene3D" id="3.40.390.10">
    <property type="entry name" value="Collagenase (Catalytic Domain)"/>
    <property type="match status" value="1"/>
</dbReference>
<dbReference type="OrthoDB" id="291007at2759"/>
<evidence type="ECO:0000256" key="7">
    <source>
        <dbReference type="ARBA" id="ARBA00023145"/>
    </source>
</evidence>
<dbReference type="PRINTS" id="PR00480">
    <property type="entry name" value="ASTACIN"/>
</dbReference>
<dbReference type="Pfam" id="PF00629">
    <property type="entry name" value="MAM"/>
    <property type="match status" value="1"/>
</dbReference>
<evidence type="ECO:0000256" key="2">
    <source>
        <dbReference type="ARBA" id="ARBA00022723"/>
    </source>
</evidence>
<keyword evidence="2 11" id="KW-0479">Metal-binding</keyword>
<dbReference type="PROSITE" id="PS51864">
    <property type="entry name" value="ASTACIN"/>
    <property type="match status" value="1"/>
</dbReference>
<dbReference type="Pfam" id="PF01400">
    <property type="entry name" value="Astacin"/>
    <property type="match status" value="1"/>
</dbReference>
<keyword evidence="8" id="KW-1015">Disulfide bond</keyword>
<evidence type="ECO:0000256" key="1">
    <source>
        <dbReference type="ARBA" id="ARBA00022670"/>
    </source>
</evidence>
<evidence type="ECO:0000256" key="13">
    <source>
        <dbReference type="SAM" id="MobiDB-lite"/>
    </source>
</evidence>
<dbReference type="FunFam" id="3.40.390.10:FF:000015">
    <property type="entry name" value="Meprin A subunit"/>
    <property type="match status" value="1"/>
</dbReference>
<dbReference type="InterPro" id="IPR000998">
    <property type="entry name" value="MAM_dom"/>
</dbReference>
<evidence type="ECO:0000259" key="14">
    <source>
        <dbReference type="PROSITE" id="PS50060"/>
    </source>
</evidence>
<feature type="binding site" evidence="11">
    <location>
        <position position="366"/>
    </location>
    <ligand>
        <name>Zn(2+)</name>
        <dbReference type="ChEBI" id="CHEBI:29105"/>
        <note>catalytic</note>
    </ligand>
</feature>
<dbReference type="SUPFAM" id="SSF49899">
    <property type="entry name" value="Concanavalin A-like lectins/glucanases"/>
    <property type="match status" value="1"/>
</dbReference>
<keyword evidence="5 11" id="KW-0862">Zinc</keyword>
<feature type="region of interest" description="Disordered" evidence="13">
    <location>
        <begin position="522"/>
        <end position="541"/>
    </location>
</feature>
<protein>
    <recommendedName>
        <fullName evidence="12">Metalloendopeptidase</fullName>
        <ecNumber evidence="12">3.4.24.-</ecNumber>
    </recommendedName>
</protein>
<dbReference type="GO" id="GO:0016020">
    <property type="term" value="C:membrane"/>
    <property type="evidence" value="ECO:0007669"/>
    <property type="project" value="InterPro"/>
</dbReference>
<feature type="repeat" description="ANK" evidence="10">
    <location>
        <begin position="40"/>
        <end position="72"/>
    </location>
</feature>
<evidence type="ECO:0000256" key="8">
    <source>
        <dbReference type="ARBA" id="ARBA00023157"/>
    </source>
</evidence>
<dbReference type="Gene3D" id="1.25.40.20">
    <property type="entry name" value="Ankyrin repeat-containing domain"/>
    <property type="match status" value="2"/>
</dbReference>
<name>A0A8S4PPU3_OWEFU</name>
<keyword evidence="10" id="KW-0040">ANK repeat</keyword>
<keyword evidence="3" id="KW-0732">Signal</keyword>
<evidence type="ECO:0000256" key="5">
    <source>
        <dbReference type="ARBA" id="ARBA00022833"/>
    </source>
</evidence>
<feature type="active site" evidence="11">
    <location>
        <position position="363"/>
    </location>
</feature>
<sequence length="663" mass="74273">MMAAASVCCSNIFDAATEGHVQCIRHASQMQTDVNTRDENYKTSLIIACAKGHKDCIELLIEKGADINAKDKDGWNALISAASKGHRDCVEILLKHSVLDLNATQNDKWSAILLAGCMGEAECMELILKSGGDPNKTDSDGATALICAANEGHLECVEILLRYNADASIKDRANKTAMDYAKDKGNKECIELLGLMKMNTFSLRLISICWILNTHFVTNSTGASSEEDYGSTANSGTDADGTKNEENSGKGFLYGDIEISRHTFRNAMLNKDARWPNGFVPYSIVDVYPTWAVEIFKSAMKEIEANTSFNGQRCITFKERTFEENYVEIAPIGGCYSRVGVSGGKQPISLGAGCERKGTVIHELLHTLGFWHEQSRADRDMYIKVNWTNIKEGSAGNFNKFDDTSIDHQDMPYDYDSIMHYSAFSFAKDYRWPTIVPLIGKPYIGQRLQLSDIDINEIRKLYNCQGVVSVDFTTPMVTTLKPTTPPQPIGTDLPLYWECTFDEGRCGLENVENSLEWILQKGPTASSKTGPGSDHTSSTGNYIFTEASNQYQKKYKIVKTKLPKSNMCVDFWYHMYSENEEESDHHVGYLRFYAQSGNTEPTQLLAWERTRSQGNKWLNGRFTVRKSDISSKKWKLLVEGEILNNYKSDIAVDDLKIYKGRCP</sequence>
<dbReference type="InterPro" id="IPR013320">
    <property type="entry name" value="ConA-like_dom_sf"/>
</dbReference>
<dbReference type="PROSITE" id="PS50060">
    <property type="entry name" value="MAM_2"/>
    <property type="match status" value="1"/>
</dbReference>
<proteinExistence type="predicted"/>
<feature type="binding site" evidence="11">
    <location>
        <position position="372"/>
    </location>
    <ligand>
        <name>Zn(2+)</name>
        <dbReference type="ChEBI" id="CHEBI:29105"/>
        <note>catalytic</note>
    </ligand>
</feature>
<dbReference type="SUPFAM" id="SSF48403">
    <property type="entry name" value="Ankyrin repeat"/>
    <property type="match status" value="1"/>
</dbReference>
<dbReference type="GO" id="GO:0004222">
    <property type="term" value="F:metalloendopeptidase activity"/>
    <property type="evidence" value="ECO:0007669"/>
    <property type="project" value="UniProtKB-UniRule"/>
</dbReference>
<dbReference type="PROSITE" id="PS50088">
    <property type="entry name" value="ANK_REPEAT"/>
    <property type="match status" value="2"/>
</dbReference>
<dbReference type="Proteomes" id="UP000749559">
    <property type="component" value="Unassembled WGS sequence"/>
</dbReference>
<evidence type="ECO:0000313" key="16">
    <source>
        <dbReference type="EMBL" id="CAH1793701.1"/>
    </source>
</evidence>
<dbReference type="SMART" id="SM00137">
    <property type="entry name" value="MAM"/>
    <property type="match status" value="1"/>
</dbReference>
<dbReference type="PANTHER" id="PTHR10127">
    <property type="entry name" value="DISCOIDIN, CUB, EGF, LAMININ , AND ZINC METALLOPROTEASE DOMAIN CONTAINING"/>
    <property type="match status" value="1"/>
</dbReference>
<feature type="repeat" description="ANK" evidence="10">
    <location>
        <begin position="140"/>
        <end position="172"/>
    </location>
</feature>
<dbReference type="EMBL" id="CAIIXF020000009">
    <property type="protein sequence ID" value="CAH1793701.1"/>
    <property type="molecule type" value="Genomic_DNA"/>
</dbReference>
<feature type="region of interest" description="Disordered" evidence="13">
    <location>
        <begin position="221"/>
        <end position="247"/>
    </location>
</feature>
<comment type="cofactor">
    <cofactor evidence="11 12">
        <name>Zn(2+)</name>
        <dbReference type="ChEBI" id="CHEBI:29105"/>
    </cofactor>
    <text evidence="11 12">Binds 1 zinc ion per subunit.</text>
</comment>
<dbReference type="CDD" id="cd04280">
    <property type="entry name" value="ZnMc_astacin_like"/>
    <property type="match status" value="1"/>
</dbReference>
<evidence type="ECO:0000256" key="12">
    <source>
        <dbReference type="RuleBase" id="RU361183"/>
    </source>
</evidence>
<comment type="caution">
    <text evidence="16">The sequence shown here is derived from an EMBL/GenBank/DDBJ whole genome shotgun (WGS) entry which is preliminary data.</text>
</comment>
<evidence type="ECO:0000259" key="15">
    <source>
        <dbReference type="PROSITE" id="PS51864"/>
    </source>
</evidence>
<dbReference type="PANTHER" id="PTHR10127:SF780">
    <property type="entry name" value="METALLOENDOPEPTIDASE"/>
    <property type="match status" value="1"/>
</dbReference>
<feature type="domain" description="MAM" evidence="14">
    <location>
        <begin position="497"/>
        <end position="663"/>
    </location>
</feature>
<evidence type="ECO:0000256" key="4">
    <source>
        <dbReference type="ARBA" id="ARBA00022801"/>
    </source>
</evidence>
<dbReference type="InterPro" id="IPR034035">
    <property type="entry name" value="Astacin-like_dom"/>
</dbReference>
<accession>A0A8S4PPU3</accession>
<evidence type="ECO:0000313" key="17">
    <source>
        <dbReference type="Proteomes" id="UP000749559"/>
    </source>
</evidence>
<evidence type="ECO:0000256" key="9">
    <source>
        <dbReference type="ARBA" id="ARBA00023180"/>
    </source>
</evidence>
<evidence type="ECO:0000256" key="6">
    <source>
        <dbReference type="ARBA" id="ARBA00023049"/>
    </source>
</evidence>
<keyword evidence="4 11" id="KW-0378">Hydrolase</keyword>
<dbReference type="GO" id="GO:0006508">
    <property type="term" value="P:proteolysis"/>
    <property type="evidence" value="ECO:0007669"/>
    <property type="project" value="UniProtKB-KW"/>
</dbReference>
<keyword evidence="6 11" id="KW-0482">Metalloprotease</keyword>
<dbReference type="PROSITE" id="PS50297">
    <property type="entry name" value="ANK_REP_REGION"/>
    <property type="match status" value="2"/>
</dbReference>
<dbReference type="Pfam" id="PF12796">
    <property type="entry name" value="Ank_2"/>
    <property type="match status" value="2"/>
</dbReference>
<dbReference type="EC" id="3.4.24.-" evidence="12"/>
<feature type="domain" description="Peptidase M12A" evidence="15">
    <location>
        <begin position="266"/>
        <end position="465"/>
    </location>
</feature>
<feature type="binding site" evidence="11">
    <location>
        <position position="362"/>
    </location>
    <ligand>
        <name>Zn(2+)</name>
        <dbReference type="ChEBI" id="CHEBI:29105"/>
        <note>catalytic</note>
    </ligand>
</feature>
<dbReference type="SUPFAM" id="SSF55486">
    <property type="entry name" value="Metalloproteases ('zincins'), catalytic domain"/>
    <property type="match status" value="1"/>
</dbReference>
<dbReference type="InterPro" id="IPR024079">
    <property type="entry name" value="MetalloPept_cat_dom_sf"/>
</dbReference>
<dbReference type="InterPro" id="IPR006026">
    <property type="entry name" value="Peptidase_Metallo"/>
</dbReference>
<keyword evidence="7" id="KW-0865">Zymogen</keyword>
<dbReference type="SMART" id="SM00235">
    <property type="entry name" value="ZnMc"/>
    <property type="match status" value="1"/>
</dbReference>
<keyword evidence="17" id="KW-1185">Reference proteome</keyword>
<evidence type="ECO:0000256" key="10">
    <source>
        <dbReference type="PROSITE-ProRule" id="PRU00023"/>
    </source>
</evidence>
<reference evidence="16" key="1">
    <citation type="submission" date="2022-03" db="EMBL/GenBank/DDBJ databases">
        <authorList>
            <person name="Martin C."/>
        </authorList>
    </citation>
    <scope>NUCLEOTIDE SEQUENCE</scope>
</reference>
<dbReference type="AlphaFoldDB" id="A0A8S4PPU3"/>
<dbReference type="InterPro" id="IPR001506">
    <property type="entry name" value="Peptidase_M12A"/>
</dbReference>
<evidence type="ECO:0000256" key="3">
    <source>
        <dbReference type="ARBA" id="ARBA00022729"/>
    </source>
</evidence>
<gene>
    <name evidence="16" type="ORF">OFUS_LOCUS18521</name>
</gene>
<feature type="compositionally biased region" description="Polar residues" evidence="13">
    <location>
        <begin position="523"/>
        <end position="541"/>
    </location>
</feature>
<dbReference type="SMART" id="SM00248">
    <property type="entry name" value="ANK"/>
    <property type="match status" value="5"/>
</dbReference>
<dbReference type="GO" id="GO:0008270">
    <property type="term" value="F:zinc ion binding"/>
    <property type="evidence" value="ECO:0007669"/>
    <property type="project" value="UniProtKB-UniRule"/>
</dbReference>
<keyword evidence="1 11" id="KW-0645">Protease</keyword>